<keyword evidence="1" id="KW-0472">Membrane</keyword>
<organism evidence="2 3">
    <name type="scientific">Massilia norwichensis</name>
    <dbReference type="NCBI Taxonomy" id="1442366"/>
    <lineage>
        <taxon>Bacteria</taxon>
        <taxon>Pseudomonadati</taxon>
        <taxon>Pseudomonadota</taxon>
        <taxon>Betaproteobacteria</taxon>
        <taxon>Burkholderiales</taxon>
        <taxon>Oxalobacteraceae</taxon>
        <taxon>Telluria group</taxon>
        <taxon>Massilia</taxon>
    </lineage>
</organism>
<dbReference type="InterPro" id="IPR004155">
    <property type="entry name" value="PBS_lyase_HEAT"/>
</dbReference>
<dbReference type="InterPro" id="IPR011989">
    <property type="entry name" value="ARM-like"/>
</dbReference>
<keyword evidence="1" id="KW-0812">Transmembrane</keyword>
<keyword evidence="1" id="KW-1133">Transmembrane helix</keyword>
<comment type="caution">
    <text evidence="2">The sequence shown here is derived from an EMBL/GenBank/DDBJ whole genome shotgun (WGS) entry which is preliminary data.</text>
</comment>
<dbReference type="RefSeq" id="WP_258847510.1">
    <property type="nucleotide sequence ID" value="NZ_JANUGX010000030.1"/>
</dbReference>
<protein>
    <submittedName>
        <fullName evidence="2">HEAT repeat domain-containing protein</fullName>
    </submittedName>
</protein>
<gene>
    <name evidence="2" type="ORF">NX782_21360</name>
</gene>
<dbReference type="EMBL" id="JANUGX010000030">
    <property type="protein sequence ID" value="MCS0591745.1"/>
    <property type="molecule type" value="Genomic_DNA"/>
</dbReference>
<dbReference type="SUPFAM" id="SSF48371">
    <property type="entry name" value="ARM repeat"/>
    <property type="match status" value="1"/>
</dbReference>
<dbReference type="InterPro" id="IPR016024">
    <property type="entry name" value="ARM-type_fold"/>
</dbReference>
<name>A0ABT2ACB3_9BURK</name>
<dbReference type="Pfam" id="PF13646">
    <property type="entry name" value="HEAT_2"/>
    <property type="match status" value="2"/>
</dbReference>
<accession>A0ABT2ACB3</accession>
<dbReference type="Proteomes" id="UP001205560">
    <property type="component" value="Unassembled WGS sequence"/>
</dbReference>
<feature type="transmembrane region" description="Helical" evidence="1">
    <location>
        <begin position="12"/>
        <end position="33"/>
    </location>
</feature>
<keyword evidence="3" id="KW-1185">Reference proteome</keyword>
<sequence>MSFGGDPILAAAFWTGIAALLLTLLLGLEIVRLRMSLRARQRRETRALARWRPILNAAIVGDRPPQLPTLAPAERLHFIKLWVHLQASLRGEASAALNDIAGRLGLHLEARAMLGRRARSERLLAALMLGHLGDRQAWPQLLRLAGMDDPTLSLTALWALVRIDPQAAAEYLTPLFIEREDWAMSHVAGILQQAGRPVAAVLAGMLPRLGAERLPRALRIAEALRVELPAEALASALAASEVAVATAALRIVNTPLLQDAVRARLHDEDWQVRVQAAKALGRIGDRSDVERLVALLADREWWVRYRAAQALVELPWLKRPDLAALHATLEDRYAADMLAQVLAEQDAANAAPDTAPAPETA</sequence>
<dbReference type="SMART" id="SM00567">
    <property type="entry name" value="EZ_HEAT"/>
    <property type="match status" value="3"/>
</dbReference>
<evidence type="ECO:0000313" key="2">
    <source>
        <dbReference type="EMBL" id="MCS0591745.1"/>
    </source>
</evidence>
<evidence type="ECO:0000256" key="1">
    <source>
        <dbReference type="SAM" id="Phobius"/>
    </source>
</evidence>
<evidence type="ECO:0000313" key="3">
    <source>
        <dbReference type="Proteomes" id="UP001205560"/>
    </source>
</evidence>
<dbReference type="Gene3D" id="1.25.10.10">
    <property type="entry name" value="Leucine-rich Repeat Variant"/>
    <property type="match status" value="2"/>
</dbReference>
<reference evidence="2 3" key="1">
    <citation type="submission" date="2022-08" db="EMBL/GenBank/DDBJ databases">
        <title>Reclassification of Massilia species as members of the genera Telluria, Duganella, Pseudoduganella, Mokoshia gen. nov. and Zemynaea gen. nov. using orthogonal and non-orthogonal genome-based approaches.</title>
        <authorList>
            <person name="Bowman J.P."/>
        </authorList>
    </citation>
    <scope>NUCLEOTIDE SEQUENCE [LARGE SCALE GENOMIC DNA]</scope>
    <source>
        <strain evidence="2 3">LMG 28164</strain>
    </source>
</reference>
<proteinExistence type="predicted"/>